<evidence type="ECO:0000313" key="2">
    <source>
        <dbReference type="EMBL" id="MBB4805257.1"/>
    </source>
</evidence>
<reference evidence="2 3" key="1">
    <citation type="submission" date="2020-08" db="EMBL/GenBank/DDBJ databases">
        <title>Functional genomics of gut bacteria from endangered species of beetles.</title>
        <authorList>
            <person name="Carlos-Shanley C."/>
        </authorList>
    </citation>
    <scope>NUCLEOTIDE SEQUENCE [LARGE SCALE GENOMIC DNA]</scope>
    <source>
        <strain evidence="2 3">S00151</strain>
    </source>
</reference>
<dbReference type="Proteomes" id="UP000592180">
    <property type="component" value="Unassembled WGS sequence"/>
</dbReference>
<name>A0A840KB87_9FLAO</name>
<dbReference type="RefSeq" id="WP_184184029.1">
    <property type="nucleotide sequence ID" value="NZ_JACHLE010000001.1"/>
</dbReference>
<keyword evidence="1" id="KW-0732">Signal</keyword>
<protein>
    <submittedName>
        <fullName evidence="2">Uncharacterized protein</fullName>
    </submittedName>
</protein>
<comment type="caution">
    <text evidence="2">The sequence shown here is derived from an EMBL/GenBank/DDBJ whole genome shotgun (WGS) entry which is preliminary data.</text>
</comment>
<proteinExistence type="predicted"/>
<dbReference type="EMBL" id="JACHLE010000001">
    <property type="protein sequence ID" value="MBB4805257.1"/>
    <property type="molecule type" value="Genomic_DNA"/>
</dbReference>
<accession>A0A840KB87</accession>
<organism evidence="2 3">
    <name type="scientific">Chryseobacterium defluvii</name>
    <dbReference type="NCBI Taxonomy" id="160396"/>
    <lineage>
        <taxon>Bacteria</taxon>
        <taxon>Pseudomonadati</taxon>
        <taxon>Bacteroidota</taxon>
        <taxon>Flavobacteriia</taxon>
        <taxon>Flavobacteriales</taxon>
        <taxon>Weeksellaceae</taxon>
        <taxon>Chryseobacterium group</taxon>
        <taxon>Chryseobacterium</taxon>
    </lineage>
</organism>
<keyword evidence="3" id="KW-1185">Reference proteome</keyword>
<sequence length="278" mass="29294">MKKNLFTLLTTIVSAMVFAQIGINTANPDPSAILDVESNATKKGGILIPRVSLINSTDGTTIASPATGLMVYSTGGTITTGDGFYVNYGTPALPLWRTYQQWTPAQYVLDDTYSVVATAPVRRTGLGLVTTINNVPLGLSLTINIPPHSTCRVIVTYSVPVGTYSTVPATASGFGYYGIRFLRNGTEDPAGSRKYTILPGGPGATSGMVSSGATYIGTETNNTSVVTTVTYDLNGYIELGGGGFTSTNIVFNMWDNIGSPNFNWGYGSMTAQVFAKAE</sequence>
<dbReference type="AlphaFoldDB" id="A0A840KB87"/>
<evidence type="ECO:0000256" key="1">
    <source>
        <dbReference type="SAM" id="SignalP"/>
    </source>
</evidence>
<gene>
    <name evidence="2" type="ORF">HNP38_000529</name>
</gene>
<feature type="signal peptide" evidence="1">
    <location>
        <begin position="1"/>
        <end position="19"/>
    </location>
</feature>
<feature type="chain" id="PRO_5032378371" evidence="1">
    <location>
        <begin position="20"/>
        <end position="278"/>
    </location>
</feature>
<evidence type="ECO:0000313" key="3">
    <source>
        <dbReference type="Proteomes" id="UP000592180"/>
    </source>
</evidence>